<name>A0A498RCZ0_9FIRM</name>
<reference evidence="7 8" key="1">
    <citation type="submission" date="2018-06" db="EMBL/GenBank/DDBJ databases">
        <authorList>
            <person name="Strepis N."/>
        </authorList>
    </citation>
    <scope>NUCLEOTIDE SEQUENCE [LARGE SCALE GENOMIC DNA]</scope>
    <source>
        <strain evidence="7">LUCI</strain>
    </source>
</reference>
<dbReference type="PANTHER" id="PTHR30250">
    <property type="entry name" value="PST FAMILY PREDICTED COLANIC ACID TRANSPORTER"/>
    <property type="match status" value="1"/>
</dbReference>
<protein>
    <submittedName>
        <fullName evidence="7">Polysaccharide biosynthesis protein</fullName>
    </submittedName>
</protein>
<dbReference type="AlphaFoldDB" id="A0A498RCZ0"/>
<dbReference type="PANTHER" id="PTHR30250:SF11">
    <property type="entry name" value="O-ANTIGEN TRANSPORTER-RELATED"/>
    <property type="match status" value="1"/>
</dbReference>
<evidence type="ECO:0000256" key="1">
    <source>
        <dbReference type="ARBA" id="ARBA00004651"/>
    </source>
</evidence>
<evidence type="ECO:0000256" key="5">
    <source>
        <dbReference type="ARBA" id="ARBA00023136"/>
    </source>
</evidence>
<evidence type="ECO:0000313" key="8">
    <source>
        <dbReference type="Proteomes" id="UP000277811"/>
    </source>
</evidence>
<evidence type="ECO:0000256" key="3">
    <source>
        <dbReference type="ARBA" id="ARBA00022692"/>
    </source>
</evidence>
<feature type="transmembrane region" description="Helical" evidence="6">
    <location>
        <begin position="269"/>
        <end position="288"/>
    </location>
</feature>
<keyword evidence="3 6" id="KW-0812">Transmembrane</keyword>
<keyword evidence="2" id="KW-1003">Cell membrane</keyword>
<evidence type="ECO:0000256" key="4">
    <source>
        <dbReference type="ARBA" id="ARBA00022989"/>
    </source>
</evidence>
<dbReference type="EMBL" id="UPPP01000116">
    <property type="protein sequence ID" value="VBB09311.1"/>
    <property type="molecule type" value="Genomic_DNA"/>
</dbReference>
<keyword evidence="5 6" id="KW-0472">Membrane</keyword>
<evidence type="ECO:0000256" key="2">
    <source>
        <dbReference type="ARBA" id="ARBA00022475"/>
    </source>
</evidence>
<gene>
    <name evidence="7" type="ORF">LUCI_4601</name>
</gene>
<feature type="transmembrane region" description="Helical" evidence="6">
    <location>
        <begin position="308"/>
        <end position="328"/>
    </location>
</feature>
<comment type="subcellular location">
    <subcellularLocation>
        <location evidence="1">Cell membrane</location>
        <topology evidence="1">Multi-pass membrane protein</topology>
    </subcellularLocation>
</comment>
<feature type="transmembrane region" description="Helical" evidence="6">
    <location>
        <begin position="148"/>
        <end position="171"/>
    </location>
</feature>
<feature type="transmembrane region" description="Helical" evidence="6">
    <location>
        <begin position="93"/>
        <end position="115"/>
    </location>
</feature>
<feature type="transmembrane region" description="Helical" evidence="6">
    <location>
        <begin position="340"/>
        <end position="356"/>
    </location>
</feature>
<feature type="transmembrane region" description="Helical" evidence="6">
    <location>
        <begin position="122"/>
        <end position="142"/>
    </location>
</feature>
<sequence length="389" mass="43795">MPLITLPYLLRVLGADKYGMIAFAQALMQYLVVITDYGFNLTVTREISINRNNIQEVATIYNNVLCIKIIVMIICFLLMCLAVFYIPAWRSEWLFYFSAYLIVVGNAIFPLWFFQGMEEMKYITLINILSRLLSVAALFIFVKTEADFVLAMTLQGLGVLIGGVVALYVVYYKYKIFINRLPTKQEIYDLLKNGKEVFISTLSGNVYGQGATLITGILAGSASAGYYSLAQKLSSAVVGLMQPIAQAIYPRCCTIFVNDKKLFLKIRTILMLSGTLFGTICSILIFIFSRQIVLLIGGKIYPELTTMIQIFSFITIFTMLNVLLNSILLATRKYAIVQKMYLAIAILFLITSIPITKFFGSYGMAYCMLGVEIYIFMQSYFHTSSGSIN</sequence>
<proteinExistence type="predicted"/>
<dbReference type="InterPro" id="IPR002797">
    <property type="entry name" value="Polysacc_synth"/>
</dbReference>
<organism evidence="7 8">
    <name type="scientific">Lucifera butyrica</name>
    <dbReference type="NCBI Taxonomy" id="1351585"/>
    <lineage>
        <taxon>Bacteria</taxon>
        <taxon>Bacillati</taxon>
        <taxon>Bacillota</taxon>
        <taxon>Negativicutes</taxon>
        <taxon>Veillonellales</taxon>
        <taxon>Veillonellaceae</taxon>
        <taxon>Lucifera</taxon>
    </lineage>
</organism>
<feature type="transmembrane region" description="Helical" evidence="6">
    <location>
        <begin position="20"/>
        <end position="39"/>
    </location>
</feature>
<dbReference type="InterPro" id="IPR050833">
    <property type="entry name" value="Poly_Biosynth_Transport"/>
</dbReference>
<dbReference type="Proteomes" id="UP000277811">
    <property type="component" value="Unassembled WGS sequence"/>
</dbReference>
<dbReference type="Pfam" id="PF01943">
    <property type="entry name" value="Polysacc_synt"/>
    <property type="match status" value="1"/>
</dbReference>
<evidence type="ECO:0000313" key="7">
    <source>
        <dbReference type="EMBL" id="VBB09311.1"/>
    </source>
</evidence>
<feature type="transmembrane region" description="Helical" evidence="6">
    <location>
        <begin position="60"/>
        <end position="87"/>
    </location>
</feature>
<keyword evidence="4 6" id="KW-1133">Transmembrane helix</keyword>
<dbReference type="GO" id="GO:0005886">
    <property type="term" value="C:plasma membrane"/>
    <property type="evidence" value="ECO:0007669"/>
    <property type="project" value="UniProtKB-SubCell"/>
</dbReference>
<keyword evidence="8" id="KW-1185">Reference proteome</keyword>
<evidence type="ECO:0000256" key="6">
    <source>
        <dbReference type="SAM" id="Phobius"/>
    </source>
</evidence>
<accession>A0A498RCZ0</accession>